<comment type="caution">
    <text evidence="1">The sequence shown here is derived from an EMBL/GenBank/DDBJ whole genome shotgun (WGS) entry which is preliminary data.</text>
</comment>
<gene>
    <name evidence="1" type="ORF">ACHHYP_12186</name>
</gene>
<proteinExistence type="predicted"/>
<dbReference type="InterPro" id="IPR016024">
    <property type="entry name" value="ARM-type_fold"/>
</dbReference>
<dbReference type="EMBL" id="JNBR01001790">
    <property type="protein sequence ID" value="OQR85166.1"/>
    <property type="molecule type" value="Genomic_DNA"/>
</dbReference>
<dbReference type="OrthoDB" id="63077at2759"/>
<protein>
    <submittedName>
        <fullName evidence="1">Uncharacterized protein</fullName>
    </submittedName>
</protein>
<accession>A0A1V9YHJ8</accession>
<evidence type="ECO:0000313" key="2">
    <source>
        <dbReference type="Proteomes" id="UP000243579"/>
    </source>
</evidence>
<reference evidence="1 2" key="1">
    <citation type="journal article" date="2014" name="Genome Biol. Evol.">
        <title>The secreted proteins of Achlya hypogyna and Thraustotheca clavata identify the ancestral oomycete secretome and reveal gene acquisitions by horizontal gene transfer.</title>
        <authorList>
            <person name="Misner I."/>
            <person name="Blouin N."/>
            <person name="Leonard G."/>
            <person name="Richards T.A."/>
            <person name="Lane C.E."/>
        </authorList>
    </citation>
    <scope>NUCLEOTIDE SEQUENCE [LARGE SCALE GENOMIC DNA]</scope>
    <source>
        <strain evidence="1 2">ATCC 48635</strain>
    </source>
</reference>
<dbReference type="STRING" id="1202772.A0A1V9YHJ8"/>
<keyword evidence="2" id="KW-1185">Reference proteome</keyword>
<dbReference type="AlphaFoldDB" id="A0A1V9YHJ8"/>
<dbReference type="SUPFAM" id="SSF48371">
    <property type="entry name" value="ARM repeat"/>
    <property type="match status" value="1"/>
</dbReference>
<evidence type="ECO:0000313" key="1">
    <source>
        <dbReference type="EMBL" id="OQR85166.1"/>
    </source>
</evidence>
<name>A0A1V9YHJ8_ACHHY</name>
<sequence>MNSYLQLKCRSEQQVMNDLTKCVAAKDYTSKRTAGLLHELSFFYVTVSADADGTSAYIHDSVLRDLSTLLVNIKDKKEDQKLIRLVHVLLQHIAEQMQYTQRQERDLATQTRSTPRGDNTTAILLQLSSLLDTVAKSEVTHAFAPRRVSAFKLYSVLCATLRQPERCYSLVSGISSSPAWTMLQLSAKKKKGSDKDLPMHAAVLDASFQIARALVPSAPQILDPLLPQLVAGAFLPCRHAAAACLALFDISPLQVVDAFMAHVGPATVSVNTTDPVATCYLLQLCGKIARLPVGRRQTSAVNLLDMTFDRESKVALGPPIEQHISTRMQDLLLDVCMQKHTFVLSATVASLAPVSVLLTAIDEMTRGQIAPKCFEKVRGGLSPFEIAANGLQLVLQTHARSTLVLHRVCRAVQSVAAAFDLALVEFSAHHLDFFSKITDTIWDLATEPGHPPCLVKESLMALVWLLPRNVAASPSRTASSLKPAPISSWAELLPLLLELPADIVSPVDREDILRALFRRAKLFDVDVMLLTHTTAVLQHWYETRPCHWHGDLFQALWATSAGSDRAFRADVFESPLAVLDYHRRRDDAAAPAVQYAKCLAVAFVASSAVLGDPAFAAMCTGVVLRLAKLATTDDWPVRRAAVAGLLRLLPLAAPRVTPVLDCLRRQAGAHGYGDLLVVG</sequence>
<organism evidence="1 2">
    <name type="scientific">Achlya hypogyna</name>
    <name type="common">Oomycete</name>
    <name type="synonym">Protoachlya hypogyna</name>
    <dbReference type="NCBI Taxonomy" id="1202772"/>
    <lineage>
        <taxon>Eukaryota</taxon>
        <taxon>Sar</taxon>
        <taxon>Stramenopiles</taxon>
        <taxon>Oomycota</taxon>
        <taxon>Saprolegniomycetes</taxon>
        <taxon>Saprolegniales</taxon>
        <taxon>Achlyaceae</taxon>
        <taxon>Achlya</taxon>
    </lineage>
</organism>
<dbReference type="Proteomes" id="UP000243579">
    <property type="component" value="Unassembled WGS sequence"/>
</dbReference>